<dbReference type="VEuPathDB" id="FungiDB:LCOR_02122.1"/>
<comment type="caution">
    <text evidence="1">The sequence shown here is derived from an EMBL/GenBank/DDBJ whole genome shotgun (WGS) entry which is preliminary data.</text>
</comment>
<evidence type="ECO:0000313" key="2">
    <source>
        <dbReference type="Proteomes" id="UP000027586"/>
    </source>
</evidence>
<dbReference type="OrthoDB" id="5353557at2759"/>
<protein>
    <submittedName>
        <fullName evidence="1">Uncharacterized protein</fullName>
    </submittedName>
</protein>
<reference evidence="1" key="1">
    <citation type="submission" date="2013-08" db="EMBL/GenBank/DDBJ databases">
        <title>Gene expansion shapes genome architecture in the human pathogen Lichtheimia corymbifera: an evolutionary genomics analysis in the ancient terrestrial Mucorales (Mucoromycotina).</title>
        <authorList>
            <person name="Schwartze V.U."/>
            <person name="Winter S."/>
            <person name="Shelest E."/>
            <person name="Marcet-Houben M."/>
            <person name="Horn F."/>
            <person name="Wehner S."/>
            <person name="Hoffmann K."/>
            <person name="Riege K."/>
            <person name="Sammeth M."/>
            <person name="Nowrousian M."/>
            <person name="Valiante V."/>
            <person name="Linde J."/>
            <person name="Jacobsen I.D."/>
            <person name="Marz M."/>
            <person name="Brakhage A.A."/>
            <person name="Gabaldon T."/>
            <person name="Bocker S."/>
            <person name="Voigt K."/>
        </authorList>
    </citation>
    <scope>NUCLEOTIDE SEQUENCE [LARGE SCALE GENOMIC DNA]</scope>
    <source>
        <strain evidence="1">FSU 9682</strain>
    </source>
</reference>
<dbReference type="InterPro" id="IPR046342">
    <property type="entry name" value="CBS_dom_sf"/>
</dbReference>
<dbReference type="AlphaFoldDB" id="A0A068RL21"/>
<keyword evidence="2" id="KW-1185">Reference proteome</keyword>
<gene>
    <name evidence="1" type="ORF">LCOR_02122.1</name>
</gene>
<dbReference type="Gene3D" id="3.10.580.10">
    <property type="entry name" value="CBS-domain"/>
    <property type="match status" value="1"/>
</dbReference>
<evidence type="ECO:0000313" key="1">
    <source>
        <dbReference type="EMBL" id="CDH50410.1"/>
    </source>
</evidence>
<sequence>MDSELCELIGLHSNSNSNQLHPGPLDQSTTSLIQCILKVSEKTAGDLLYTPHPAHHHECMLYADDAIDNALLGRVVASGYAALPVYDRILDQQETKQEAVIGTITASKLFSVFHYNPEKKTIRDLTLDPVIEIPASTRVLTLLQLLQNEPCKYYRLTWQYDLSINLALLSL</sequence>
<dbReference type="SUPFAM" id="SSF54631">
    <property type="entry name" value="CBS-domain pair"/>
    <property type="match status" value="1"/>
</dbReference>
<name>A0A068RL21_9FUNG</name>
<accession>A0A068RL21</accession>
<organism evidence="1 2">
    <name type="scientific">Lichtheimia corymbifera JMRC:FSU:9682</name>
    <dbReference type="NCBI Taxonomy" id="1263082"/>
    <lineage>
        <taxon>Eukaryota</taxon>
        <taxon>Fungi</taxon>
        <taxon>Fungi incertae sedis</taxon>
        <taxon>Mucoromycota</taxon>
        <taxon>Mucoromycotina</taxon>
        <taxon>Mucoromycetes</taxon>
        <taxon>Mucorales</taxon>
        <taxon>Lichtheimiaceae</taxon>
        <taxon>Lichtheimia</taxon>
    </lineage>
</organism>
<dbReference type="Proteomes" id="UP000027586">
    <property type="component" value="Unassembled WGS sequence"/>
</dbReference>
<proteinExistence type="predicted"/>
<dbReference type="EMBL" id="CBTN010000006">
    <property type="protein sequence ID" value="CDH50410.1"/>
    <property type="molecule type" value="Genomic_DNA"/>
</dbReference>